<organism evidence="1 2">
    <name type="scientific">Elysia crispata</name>
    <name type="common">lettuce slug</name>
    <dbReference type="NCBI Taxonomy" id="231223"/>
    <lineage>
        <taxon>Eukaryota</taxon>
        <taxon>Metazoa</taxon>
        <taxon>Spiralia</taxon>
        <taxon>Lophotrochozoa</taxon>
        <taxon>Mollusca</taxon>
        <taxon>Gastropoda</taxon>
        <taxon>Heterobranchia</taxon>
        <taxon>Euthyneura</taxon>
        <taxon>Panpulmonata</taxon>
        <taxon>Sacoglossa</taxon>
        <taxon>Placobranchoidea</taxon>
        <taxon>Plakobranchidae</taxon>
        <taxon>Elysia</taxon>
    </lineage>
</organism>
<dbReference type="Proteomes" id="UP001283361">
    <property type="component" value="Unassembled WGS sequence"/>
</dbReference>
<dbReference type="AlphaFoldDB" id="A0AAE0Z497"/>
<sequence>MRFLPLHFILHTKASLSAAKTSVQRGDYRSLKRGIIWPNLAIGQWEKGFHTATAEGDKLSKEKIWRGKNRVQIQAPTSIDSVRAWSCTVWVDYGVPYFDFSDSQSSPWTLGSGPGVMPSSKLIALSHSAS</sequence>
<evidence type="ECO:0000313" key="1">
    <source>
        <dbReference type="EMBL" id="KAK3761831.1"/>
    </source>
</evidence>
<evidence type="ECO:0000313" key="2">
    <source>
        <dbReference type="Proteomes" id="UP001283361"/>
    </source>
</evidence>
<comment type="caution">
    <text evidence="1">The sequence shown here is derived from an EMBL/GenBank/DDBJ whole genome shotgun (WGS) entry which is preliminary data.</text>
</comment>
<dbReference type="EMBL" id="JAWDGP010004825">
    <property type="protein sequence ID" value="KAK3761831.1"/>
    <property type="molecule type" value="Genomic_DNA"/>
</dbReference>
<name>A0AAE0Z497_9GAST</name>
<proteinExistence type="predicted"/>
<keyword evidence="2" id="KW-1185">Reference proteome</keyword>
<protein>
    <submittedName>
        <fullName evidence="1">Uncharacterized protein</fullName>
    </submittedName>
</protein>
<gene>
    <name evidence="1" type="ORF">RRG08_014193</name>
</gene>
<accession>A0AAE0Z497</accession>
<reference evidence="1" key="1">
    <citation type="journal article" date="2023" name="G3 (Bethesda)">
        <title>A reference genome for the long-term kleptoplast-retaining sea slug Elysia crispata morphotype clarki.</title>
        <authorList>
            <person name="Eastman K.E."/>
            <person name="Pendleton A.L."/>
            <person name="Shaikh M.A."/>
            <person name="Suttiyut T."/>
            <person name="Ogas R."/>
            <person name="Tomko P."/>
            <person name="Gavelis G."/>
            <person name="Widhalm J.R."/>
            <person name="Wisecaver J.H."/>
        </authorList>
    </citation>
    <scope>NUCLEOTIDE SEQUENCE</scope>
    <source>
        <strain evidence="1">ECLA1</strain>
    </source>
</reference>